<keyword evidence="3" id="KW-0731">Sigma factor</keyword>
<evidence type="ECO:0000313" key="9">
    <source>
        <dbReference type="Proteomes" id="UP000054010"/>
    </source>
</evidence>
<keyword evidence="2" id="KW-0805">Transcription regulation</keyword>
<comment type="caution">
    <text evidence="8">The sequence shown here is derived from an EMBL/GenBank/DDBJ whole genome shotgun (WGS) entry which is preliminary data.</text>
</comment>
<dbReference type="Pfam" id="PF08281">
    <property type="entry name" value="Sigma70_r4_2"/>
    <property type="match status" value="1"/>
</dbReference>
<protein>
    <submittedName>
        <fullName evidence="8">ECF subfamily RNA polymerase sigma-24 factor</fullName>
    </submittedName>
</protein>
<dbReference type="InterPro" id="IPR013249">
    <property type="entry name" value="RNA_pol_sigma70_r4_t2"/>
</dbReference>
<dbReference type="InterPro" id="IPR039425">
    <property type="entry name" value="RNA_pol_sigma-70-like"/>
</dbReference>
<evidence type="ECO:0000256" key="2">
    <source>
        <dbReference type="ARBA" id="ARBA00023015"/>
    </source>
</evidence>
<dbReference type="NCBIfam" id="TIGR02937">
    <property type="entry name" value="sigma70-ECF"/>
    <property type="match status" value="1"/>
</dbReference>
<feature type="domain" description="RNA polymerase sigma factor 70 region 4 type 2" evidence="7">
    <location>
        <begin position="130"/>
        <end position="182"/>
    </location>
</feature>
<proteinExistence type="inferred from homology"/>
<dbReference type="InterPro" id="IPR007627">
    <property type="entry name" value="RNA_pol_sigma70_r2"/>
</dbReference>
<dbReference type="InterPro" id="IPR013324">
    <property type="entry name" value="RNA_pol_sigma_r3/r4-like"/>
</dbReference>
<dbReference type="Gene3D" id="1.10.1740.10">
    <property type="match status" value="1"/>
</dbReference>
<dbReference type="EMBL" id="ADVR01000010">
    <property type="protein sequence ID" value="EFO81546.1"/>
    <property type="molecule type" value="Genomic_DNA"/>
</dbReference>
<keyword evidence="4" id="KW-0804">Transcription</keyword>
<dbReference type="SUPFAM" id="SSF88659">
    <property type="entry name" value="Sigma3 and sigma4 domains of RNA polymerase sigma factors"/>
    <property type="match status" value="1"/>
</dbReference>
<keyword evidence="9" id="KW-1185">Reference proteome</keyword>
<dbReference type="HOGENOM" id="CLU_047691_3_0_0"/>
<accession>E1IB61</accession>
<evidence type="ECO:0000259" key="7">
    <source>
        <dbReference type="Pfam" id="PF08281"/>
    </source>
</evidence>
<dbReference type="GO" id="GO:0006352">
    <property type="term" value="P:DNA-templated transcription initiation"/>
    <property type="evidence" value="ECO:0007669"/>
    <property type="project" value="InterPro"/>
</dbReference>
<dbReference type="eggNOG" id="COG1595">
    <property type="taxonomic scope" value="Bacteria"/>
</dbReference>
<name>E1IB61_9CHLR</name>
<evidence type="ECO:0000256" key="3">
    <source>
        <dbReference type="ARBA" id="ARBA00023082"/>
    </source>
</evidence>
<reference evidence="8 9" key="1">
    <citation type="journal article" date="2011" name="J. Bacteriol.">
        <title>Draft genome sequence of the anoxygenic filamentous phototrophic bacterium Oscillochloris trichoides subsp. DG-6.</title>
        <authorList>
            <person name="Kuznetsov B.B."/>
            <person name="Ivanovsky R.N."/>
            <person name="Keppen O.I."/>
            <person name="Sukhacheva M.V."/>
            <person name="Bumazhkin B.K."/>
            <person name="Patutina E.O."/>
            <person name="Beletsky A.V."/>
            <person name="Mardanov A.V."/>
            <person name="Baslerov R.V."/>
            <person name="Panteleeva A.N."/>
            <person name="Kolganova T.V."/>
            <person name="Ravin N.V."/>
            <person name="Skryabin K.G."/>
        </authorList>
    </citation>
    <scope>NUCLEOTIDE SEQUENCE [LARGE SCALE GENOMIC DNA]</scope>
    <source>
        <strain evidence="8 9">DG-6</strain>
    </source>
</reference>
<dbReference type="InterPro" id="IPR013325">
    <property type="entry name" value="RNA_pol_sigma_r2"/>
</dbReference>
<dbReference type="AlphaFoldDB" id="E1IB61"/>
<gene>
    <name evidence="8" type="ORF">OSCT_0562</name>
</gene>
<dbReference type="CDD" id="cd06171">
    <property type="entry name" value="Sigma70_r4"/>
    <property type="match status" value="1"/>
</dbReference>
<dbReference type="Gene3D" id="1.10.10.10">
    <property type="entry name" value="Winged helix-like DNA-binding domain superfamily/Winged helix DNA-binding domain"/>
    <property type="match status" value="1"/>
</dbReference>
<evidence type="ECO:0000313" key="8">
    <source>
        <dbReference type="EMBL" id="EFO81546.1"/>
    </source>
</evidence>
<dbReference type="PANTHER" id="PTHR43133">
    <property type="entry name" value="RNA POLYMERASE ECF-TYPE SIGMA FACTO"/>
    <property type="match status" value="1"/>
</dbReference>
<dbReference type="InterPro" id="IPR036388">
    <property type="entry name" value="WH-like_DNA-bd_sf"/>
</dbReference>
<evidence type="ECO:0000256" key="1">
    <source>
        <dbReference type="ARBA" id="ARBA00010641"/>
    </source>
</evidence>
<evidence type="ECO:0000256" key="5">
    <source>
        <dbReference type="SAM" id="MobiDB-lite"/>
    </source>
</evidence>
<comment type="similarity">
    <text evidence="1">Belongs to the sigma-70 factor family. ECF subfamily.</text>
</comment>
<sequence>MAEPSRQLITFAQQGDSAALTQLVISQQQYVYSIAMSVLKNPEDAADLTQEAFIRLFRALPQYNGESRFTTWLYRLVVNLCRDELRRRGRQVPITPPMDEEEEHDQIAGVADTDRWSDPAQALDSHELRDQVRRALDQLEAHYRLVLTLYYFEDMKYTDIAVILDLPLNTVKSHIRRGKDRLAAILETQEQPPTARAVADPPIRPQQGGSSRIAPLSLLWRLAGR</sequence>
<dbReference type="GO" id="GO:0003677">
    <property type="term" value="F:DNA binding"/>
    <property type="evidence" value="ECO:0007669"/>
    <property type="project" value="InterPro"/>
</dbReference>
<dbReference type="InterPro" id="IPR014284">
    <property type="entry name" value="RNA_pol_sigma-70_dom"/>
</dbReference>
<dbReference type="Proteomes" id="UP000054010">
    <property type="component" value="Unassembled WGS sequence"/>
</dbReference>
<dbReference type="STRING" id="765420.OSCT_0562"/>
<feature type="domain" description="RNA polymerase sigma-70 region 2" evidence="6">
    <location>
        <begin position="28"/>
        <end position="90"/>
    </location>
</feature>
<feature type="region of interest" description="Disordered" evidence="5">
    <location>
        <begin position="191"/>
        <end position="210"/>
    </location>
</feature>
<evidence type="ECO:0000256" key="4">
    <source>
        <dbReference type="ARBA" id="ARBA00023163"/>
    </source>
</evidence>
<dbReference type="Pfam" id="PF04542">
    <property type="entry name" value="Sigma70_r2"/>
    <property type="match status" value="1"/>
</dbReference>
<organism evidence="8 9">
    <name type="scientific">Oscillochloris trichoides DG-6</name>
    <dbReference type="NCBI Taxonomy" id="765420"/>
    <lineage>
        <taxon>Bacteria</taxon>
        <taxon>Bacillati</taxon>
        <taxon>Chloroflexota</taxon>
        <taxon>Chloroflexia</taxon>
        <taxon>Chloroflexales</taxon>
        <taxon>Chloroflexineae</taxon>
        <taxon>Oscillochloridaceae</taxon>
        <taxon>Oscillochloris</taxon>
    </lineage>
</organism>
<evidence type="ECO:0000259" key="6">
    <source>
        <dbReference type="Pfam" id="PF04542"/>
    </source>
</evidence>
<dbReference type="OrthoDB" id="9785675at2"/>
<dbReference type="PANTHER" id="PTHR43133:SF51">
    <property type="entry name" value="RNA POLYMERASE SIGMA FACTOR"/>
    <property type="match status" value="1"/>
</dbReference>
<dbReference type="GO" id="GO:0016987">
    <property type="term" value="F:sigma factor activity"/>
    <property type="evidence" value="ECO:0007669"/>
    <property type="project" value="UniProtKB-KW"/>
</dbReference>
<dbReference type="SUPFAM" id="SSF88946">
    <property type="entry name" value="Sigma2 domain of RNA polymerase sigma factors"/>
    <property type="match status" value="1"/>
</dbReference>